<dbReference type="AlphaFoldDB" id="K5W7W8"/>
<feature type="compositionally biased region" description="Low complexity" evidence="1">
    <location>
        <begin position="313"/>
        <end position="326"/>
    </location>
</feature>
<feature type="compositionally biased region" description="Low complexity" evidence="1">
    <location>
        <begin position="1036"/>
        <end position="1045"/>
    </location>
</feature>
<feature type="compositionally biased region" description="Low complexity" evidence="1">
    <location>
        <begin position="587"/>
        <end position="602"/>
    </location>
</feature>
<name>K5W7W8_AGABU</name>
<feature type="region of interest" description="Disordered" evidence="1">
    <location>
        <begin position="28"/>
        <end position="49"/>
    </location>
</feature>
<dbReference type="GeneID" id="18826307"/>
<dbReference type="Gene3D" id="3.10.260.10">
    <property type="entry name" value="Transcription regulator HTH, APSES-type DNA-binding domain"/>
    <property type="match status" value="1"/>
</dbReference>
<feature type="compositionally biased region" description="Acidic residues" evidence="1">
    <location>
        <begin position="408"/>
        <end position="432"/>
    </location>
</feature>
<evidence type="ECO:0000313" key="3">
    <source>
        <dbReference type="EMBL" id="EKM82949.1"/>
    </source>
</evidence>
<feature type="compositionally biased region" description="Polar residues" evidence="1">
    <location>
        <begin position="1010"/>
        <end position="1025"/>
    </location>
</feature>
<feature type="compositionally biased region" description="Polar residues" evidence="1">
    <location>
        <begin position="610"/>
        <end position="619"/>
    </location>
</feature>
<sequence>MDLPAPDSLLATHPYGTRKSNNVALRPSARLRADPDAPRRSRPSTAVPYPQFPPSHVLLHPDDANSKVFLAIGRAFLSVNNRAMTIKDLAEMVLSYGLAAQNVSAASQAITTYIRTHLNRCDVQQDIPLLLRHVLSGTDSDDDLLPALYSRSGGAHCAAHPESRVTNFRRGTMVWYLSRATGAPCPFAKAGIRLSDYGENGKVGISASEVREKKRAKMLHRRTIDPSCGQKRKRSLRSCNTATATTKDSATDSESDHDKPPPKVKLTLRLKPLTKCTSSSSTLPTQTSLIPSTSIDLTTDVQLSDSDSDSESDSVMSVDVDSESSSAEFLSDESPFGIPSSPVSIPLPHTPPVNEPRPCYPSSNRESFRRSPSAACSISSPPPESEEEEEDDIQISMTGPRHDYYGFSDDEDEDDDDWDEEGEVDSDADGETLWESPGPRSPSAPSLMPPLPDTRVKEEPRDLQEMLDAWDHFDSHLREARMAEFLAQATASLNPGAIASSAVVPSTVKVESQEPWDWQVPFGQRQEWEIELDEQTIRIKQEDLDFGIDSLFPSMGDDAYELENEEGAQTTFRRRAKTAPISQTRVSLLSPSSPSLSTSSSAPPHPECSPISTGSSPHTLNIPPPTSPGAAALVQLIQALTVQSPTTPTASSMPPYTESSPSPSPPPQPSIPPSSLLLTPPLPHCVSHQVMKVNPCPSLAKGEAEGVVVHTCQPCSPAISATQIEEISVYQMTLGPYLLLRRIDTDFVNLTPIVEWCGKGRGYPVLSTIPNAVVVWPGCGSEKVCGVWVPLEVAQTYVKDLNTCSANATSGETTQGLDVFLNNELVERFPSALKDFHRTNSSGRMLKQFGRWFESMVSFAHAQAAAVATATAAAVHASPTAVPDASCEPLSPQNVMQADSRPSWIQKETVVAVPMTGAIPEQHQEEPSSHVHQDQLRRPRSSKQEDCLDVQSPLSAKEEEIFQELCVIPGEEEERAKVETNDSADGDESEVVVKEEDEASGNVNGGSLEPESSQSPERNQLTSCPTAAPEAKIVGTRTMTTRSTTIAEKQALERQEKGHALRRSKRVADALAAQTQSLQLPKTKSRKKLGARITLS</sequence>
<dbReference type="Proteomes" id="UP000008493">
    <property type="component" value="Unassembled WGS sequence"/>
</dbReference>
<protein>
    <recommendedName>
        <fullName evidence="2">GDS1 winged helix domain-containing protein</fullName>
    </recommendedName>
</protein>
<dbReference type="RefSeq" id="XP_007326830.1">
    <property type="nucleotide sequence ID" value="XM_007326768.1"/>
</dbReference>
<dbReference type="InterPro" id="IPR036887">
    <property type="entry name" value="HTH_APSES_sf"/>
</dbReference>
<dbReference type="PANTHER" id="PTHR24216">
    <property type="entry name" value="PAXILLIN-RELATED"/>
    <property type="match status" value="1"/>
</dbReference>
<dbReference type="HOGENOM" id="CLU_005547_0_0_1"/>
<dbReference type="InParanoid" id="K5W7W8"/>
<feature type="compositionally biased region" description="Acidic residues" evidence="1">
    <location>
        <begin position="384"/>
        <end position="393"/>
    </location>
</feature>
<keyword evidence="4" id="KW-1185">Reference proteome</keyword>
<accession>K5W7W8</accession>
<feature type="compositionally biased region" description="Polar residues" evidence="1">
    <location>
        <begin position="1073"/>
        <end position="1082"/>
    </location>
</feature>
<feature type="compositionally biased region" description="Pro residues" evidence="1">
    <location>
        <begin position="348"/>
        <end position="359"/>
    </location>
</feature>
<dbReference type="KEGG" id="abp:AGABI1DRAFT125426"/>
<feature type="region of interest" description="Disordered" evidence="1">
    <location>
        <begin position="566"/>
        <end position="629"/>
    </location>
</feature>
<feature type="region of interest" description="Disordered" evidence="1">
    <location>
        <begin position="1"/>
        <end position="20"/>
    </location>
</feature>
<dbReference type="OMA" id="CGTWVPL"/>
<proteinExistence type="predicted"/>
<dbReference type="Pfam" id="PF25318">
    <property type="entry name" value="WHD_GDS1"/>
    <property type="match status" value="1"/>
</dbReference>
<feature type="compositionally biased region" description="Low complexity" evidence="1">
    <location>
        <begin position="645"/>
        <end position="661"/>
    </location>
</feature>
<dbReference type="SUPFAM" id="SSF54616">
    <property type="entry name" value="DNA-binding domain of Mlu1-box binding protein MBP1"/>
    <property type="match status" value="1"/>
</dbReference>
<feature type="compositionally biased region" description="Pro residues" evidence="1">
    <location>
        <begin position="439"/>
        <end position="452"/>
    </location>
</feature>
<dbReference type="STRING" id="597362.K5W7W8"/>
<dbReference type="GO" id="GO:0003677">
    <property type="term" value="F:DNA binding"/>
    <property type="evidence" value="ECO:0007669"/>
    <property type="project" value="InterPro"/>
</dbReference>
<feature type="region of interest" description="Disordered" evidence="1">
    <location>
        <begin position="300"/>
        <end position="455"/>
    </location>
</feature>
<organism evidence="3 4">
    <name type="scientific">Agaricus bisporus var. burnettii (strain JB137-S8 / ATCC MYA-4627 / FGSC 10392)</name>
    <name type="common">White button mushroom</name>
    <dbReference type="NCBI Taxonomy" id="597362"/>
    <lineage>
        <taxon>Eukaryota</taxon>
        <taxon>Fungi</taxon>
        <taxon>Dikarya</taxon>
        <taxon>Basidiomycota</taxon>
        <taxon>Agaricomycotina</taxon>
        <taxon>Agaricomycetes</taxon>
        <taxon>Agaricomycetidae</taxon>
        <taxon>Agaricales</taxon>
        <taxon>Agaricineae</taxon>
        <taxon>Agaricaceae</taxon>
        <taxon>Agaricus</taxon>
    </lineage>
</organism>
<feature type="region of interest" description="Disordered" evidence="1">
    <location>
        <begin position="920"/>
        <end position="954"/>
    </location>
</feature>
<feature type="region of interest" description="Disordered" evidence="1">
    <location>
        <begin position="645"/>
        <end position="675"/>
    </location>
</feature>
<evidence type="ECO:0000259" key="2">
    <source>
        <dbReference type="Pfam" id="PF25318"/>
    </source>
</evidence>
<feature type="region of interest" description="Disordered" evidence="1">
    <location>
        <begin position="212"/>
        <end position="265"/>
    </location>
</feature>
<feature type="compositionally biased region" description="Basic and acidic residues" evidence="1">
    <location>
        <begin position="922"/>
        <end position="946"/>
    </location>
</feature>
<dbReference type="eggNOG" id="ENOG502SDZZ">
    <property type="taxonomic scope" value="Eukaryota"/>
</dbReference>
<feature type="compositionally biased region" description="Basic and acidic residues" evidence="1">
    <location>
        <begin position="1050"/>
        <end position="1059"/>
    </location>
</feature>
<dbReference type="EMBL" id="JH971386">
    <property type="protein sequence ID" value="EKM82949.1"/>
    <property type="molecule type" value="Genomic_DNA"/>
</dbReference>
<dbReference type="OrthoDB" id="5597783at2759"/>
<feature type="compositionally biased region" description="Pro residues" evidence="1">
    <location>
        <begin position="662"/>
        <end position="672"/>
    </location>
</feature>
<dbReference type="PANTHER" id="PTHR24216:SF8">
    <property type="entry name" value="PAXILLIN, ISOFORM F"/>
    <property type="match status" value="1"/>
</dbReference>
<feature type="compositionally biased region" description="Acidic residues" evidence="1">
    <location>
        <begin position="982"/>
        <end position="999"/>
    </location>
</feature>
<dbReference type="InterPro" id="IPR057511">
    <property type="entry name" value="WH_GDS1"/>
</dbReference>
<reference evidence="4" key="1">
    <citation type="journal article" date="2012" name="Proc. Natl. Acad. Sci. U.S.A.">
        <title>Genome sequence of the button mushroom Agaricus bisporus reveals mechanisms governing adaptation to a humic-rich ecological niche.</title>
        <authorList>
            <person name="Morin E."/>
            <person name="Kohler A."/>
            <person name="Baker A.R."/>
            <person name="Foulongne-Oriol M."/>
            <person name="Lombard V."/>
            <person name="Nagy L.G."/>
            <person name="Ohm R.A."/>
            <person name="Patyshakuliyeva A."/>
            <person name="Brun A."/>
            <person name="Aerts A.L."/>
            <person name="Bailey A.M."/>
            <person name="Billette C."/>
            <person name="Coutinho P.M."/>
            <person name="Deakin G."/>
            <person name="Doddapaneni H."/>
            <person name="Floudas D."/>
            <person name="Grimwood J."/>
            <person name="Hilden K."/>
            <person name="Kuees U."/>
            <person name="LaButti K.M."/>
            <person name="Lapidus A."/>
            <person name="Lindquist E.A."/>
            <person name="Lucas S.M."/>
            <person name="Murat C."/>
            <person name="Riley R.W."/>
            <person name="Salamov A.A."/>
            <person name="Schmutz J."/>
            <person name="Subramanian V."/>
            <person name="Woesten H.A.B."/>
            <person name="Xu J."/>
            <person name="Eastwood D.C."/>
            <person name="Foster G.D."/>
            <person name="Sonnenberg A.S."/>
            <person name="Cullen D."/>
            <person name="de Vries R.P."/>
            <person name="Lundell T."/>
            <person name="Hibbett D.S."/>
            <person name="Henrissat B."/>
            <person name="Burton K.S."/>
            <person name="Kerrigan R.W."/>
            <person name="Challen M.P."/>
            <person name="Grigoriev I.V."/>
            <person name="Martin F."/>
        </authorList>
    </citation>
    <scope>NUCLEOTIDE SEQUENCE [LARGE SCALE GENOMIC DNA]</scope>
    <source>
        <strain evidence="4">JB137-S8 / ATCC MYA-4627 / FGSC 10392</strain>
    </source>
</reference>
<feature type="region of interest" description="Disordered" evidence="1">
    <location>
        <begin position="973"/>
        <end position="1096"/>
    </location>
</feature>
<feature type="domain" description="GDS1 winged helix" evidence="2">
    <location>
        <begin position="60"/>
        <end position="134"/>
    </location>
</feature>
<evidence type="ECO:0000256" key="1">
    <source>
        <dbReference type="SAM" id="MobiDB-lite"/>
    </source>
</evidence>
<gene>
    <name evidence="3" type="ORF">AGABI1DRAFT_125426</name>
</gene>
<evidence type="ECO:0000313" key="4">
    <source>
        <dbReference type="Proteomes" id="UP000008493"/>
    </source>
</evidence>